<dbReference type="Gene3D" id="2.130.10.10">
    <property type="entry name" value="YVTN repeat-like/Quinoprotein amine dehydrogenase"/>
    <property type="match status" value="1"/>
</dbReference>
<keyword evidence="4" id="KW-0677">Repeat</keyword>
<evidence type="ECO:0000256" key="4">
    <source>
        <dbReference type="ARBA" id="ARBA00022737"/>
    </source>
</evidence>
<feature type="region of interest" description="Disordered" evidence="9">
    <location>
        <begin position="272"/>
        <end position="298"/>
    </location>
</feature>
<evidence type="ECO:0000256" key="5">
    <source>
        <dbReference type="ARBA" id="ARBA00022763"/>
    </source>
</evidence>
<keyword evidence="5 8" id="KW-0227">DNA damage</keyword>
<evidence type="ECO:0000256" key="8">
    <source>
        <dbReference type="RuleBase" id="RU365004"/>
    </source>
</evidence>
<dbReference type="OrthoDB" id="9890280at2759"/>
<feature type="repeat" description="WD" evidence="7">
    <location>
        <begin position="400"/>
        <end position="435"/>
    </location>
</feature>
<dbReference type="InterPro" id="IPR001680">
    <property type="entry name" value="WD40_rpt"/>
</dbReference>
<feature type="compositionally biased region" description="Polar residues" evidence="9">
    <location>
        <begin position="179"/>
        <end position="190"/>
    </location>
</feature>
<dbReference type="GO" id="GO:0003677">
    <property type="term" value="F:DNA binding"/>
    <property type="evidence" value="ECO:0007669"/>
    <property type="project" value="UniProtKB-UniRule"/>
</dbReference>
<organism evidence="10 11">
    <name type="scientific">Dispira parvispora</name>
    <dbReference type="NCBI Taxonomy" id="1520584"/>
    <lineage>
        <taxon>Eukaryota</taxon>
        <taxon>Fungi</taxon>
        <taxon>Fungi incertae sedis</taxon>
        <taxon>Zoopagomycota</taxon>
        <taxon>Kickxellomycotina</taxon>
        <taxon>Dimargaritomycetes</taxon>
        <taxon>Dimargaritales</taxon>
        <taxon>Dimargaritaceae</taxon>
        <taxon>Dispira</taxon>
    </lineage>
</organism>
<evidence type="ECO:0000256" key="2">
    <source>
        <dbReference type="ARBA" id="ARBA00021132"/>
    </source>
</evidence>
<evidence type="ECO:0000256" key="9">
    <source>
        <dbReference type="SAM" id="MobiDB-lite"/>
    </source>
</evidence>
<name>A0A9W8AWQ2_9FUNG</name>
<evidence type="ECO:0000256" key="7">
    <source>
        <dbReference type="PROSITE-ProRule" id="PRU00221"/>
    </source>
</evidence>
<dbReference type="InterPro" id="IPR050853">
    <property type="entry name" value="WD_repeat_DNA-damage-binding"/>
</dbReference>
<dbReference type="PANTHER" id="PTHR14773:SF0">
    <property type="entry name" value="WD REPEAT-CONTAINING PROTEIN 76"/>
    <property type="match status" value="1"/>
</dbReference>
<dbReference type="Pfam" id="PF00400">
    <property type="entry name" value="WD40"/>
    <property type="match status" value="2"/>
</dbReference>
<comment type="function">
    <text evidence="8">DNA-binding protein that binds to both single- and double-stranded DNA. Binds preferentially to UV-damaged DNA. May be involved in DNA-metabolic processes.</text>
</comment>
<gene>
    <name evidence="10" type="ORF">IWQ62_002446</name>
</gene>
<keyword evidence="11" id="KW-1185">Reference proteome</keyword>
<dbReference type="GO" id="GO:2000001">
    <property type="term" value="P:regulation of DNA damage checkpoint"/>
    <property type="evidence" value="ECO:0007669"/>
    <property type="project" value="TreeGrafter"/>
</dbReference>
<dbReference type="InterPro" id="IPR019775">
    <property type="entry name" value="WD40_repeat_CS"/>
</dbReference>
<dbReference type="Proteomes" id="UP001150925">
    <property type="component" value="Unassembled WGS sequence"/>
</dbReference>
<dbReference type="PROSITE" id="PS00678">
    <property type="entry name" value="WD_REPEATS_1"/>
    <property type="match status" value="1"/>
</dbReference>
<evidence type="ECO:0000313" key="10">
    <source>
        <dbReference type="EMBL" id="KAJ1966339.1"/>
    </source>
</evidence>
<dbReference type="GO" id="GO:0005634">
    <property type="term" value="C:nucleus"/>
    <property type="evidence" value="ECO:0007669"/>
    <property type="project" value="TreeGrafter"/>
</dbReference>
<evidence type="ECO:0000313" key="11">
    <source>
        <dbReference type="Proteomes" id="UP001150925"/>
    </source>
</evidence>
<proteinExistence type="inferred from homology"/>
<reference evidence="10" key="1">
    <citation type="submission" date="2022-07" db="EMBL/GenBank/DDBJ databases">
        <title>Phylogenomic reconstructions and comparative analyses of Kickxellomycotina fungi.</title>
        <authorList>
            <person name="Reynolds N.K."/>
            <person name="Stajich J.E."/>
            <person name="Barry K."/>
            <person name="Grigoriev I.V."/>
            <person name="Crous P."/>
            <person name="Smith M.E."/>
        </authorList>
    </citation>
    <scope>NUCLEOTIDE SEQUENCE</scope>
    <source>
        <strain evidence="10">RSA 1196</strain>
    </source>
</reference>
<protein>
    <recommendedName>
        <fullName evidence="2 8">DNA damage-binding protein CMR1</fullName>
    </recommendedName>
</protein>
<evidence type="ECO:0000256" key="3">
    <source>
        <dbReference type="ARBA" id="ARBA00022574"/>
    </source>
</evidence>
<dbReference type="PROSITE" id="PS50082">
    <property type="entry name" value="WD_REPEATS_2"/>
    <property type="match status" value="1"/>
</dbReference>
<keyword evidence="3 7" id="KW-0853">WD repeat</keyword>
<feature type="region of interest" description="Disordered" evidence="9">
    <location>
        <begin position="49"/>
        <end position="138"/>
    </location>
</feature>
<accession>A0A9W8AWQ2</accession>
<dbReference type="InterPro" id="IPR015943">
    <property type="entry name" value="WD40/YVTN_repeat-like_dom_sf"/>
</dbReference>
<evidence type="ECO:0000256" key="6">
    <source>
        <dbReference type="ARBA" id="ARBA00023125"/>
    </source>
</evidence>
<comment type="caution">
    <text evidence="10">The sequence shown here is derived from an EMBL/GenBank/DDBJ whole genome shotgun (WGS) entry which is preliminary data.</text>
</comment>
<keyword evidence="6 8" id="KW-0238">DNA-binding</keyword>
<dbReference type="PANTHER" id="PTHR14773">
    <property type="entry name" value="WD REPEAT-CONTAINING PROTEIN 76"/>
    <property type="match status" value="1"/>
</dbReference>
<dbReference type="EMBL" id="JANBPY010000520">
    <property type="protein sequence ID" value="KAJ1966339.1"/>
    <property type="molecule type" value="Genomic_DNA"/>
</dbReference>
<feature type="region of interest" description="Disordered" evidence="9">
    <location>
        <begin position="167"/>
        <end position="195"/>
    </location>
</feature>
<dbReference type="SUPFAM" id="SSF50978">
    <property type="entry name" value="WD40 repeat-like"/>
    <property type="match status" value="1"/>
</dbReference>
<dbReference type="InterPro" id="IPR036322">
    <property type="entry name" value="WD40_repeat_dom_sf"/>
</dbReference>
<dbReference type="GO" id="GO:0006974">
    <property type="term" value="P:DNA damage response"/>
    <property type="evidence" value="ECO:0007669"/>
    <property type="project" value="UniProtKB-KW"/>
</dbReference>
<dbReference type="AlphaFoldDB" id="A0A9W8AWQ2"/>
<dbReference type="SMART" id="SM00320">
    <property type="entry name" value="WD40"/>
    <property type="match status" value="5"/>
</dbReference>
<sequence length="587" mass="65258">MEKADNEYERQRQENIRRNQEILQQLQLASPGANSVASPYGAAKRKGYLTSAEGTDAQGSNKRTPLKKIKRALPTPPSRKSRRLQHMAPEEQPDIESDPLAARQSQRIRHLDPFSASNDSQVYSAASPSPARPRRWSGNLSLEEVSTLDNKADAEKHIRVFKSLCQSLQGQDKKEASESTKPPTRGTQGRSAPEPTADTAFQQLVSKFTNLHVRYPDAATHDEPTCKVTPQRIYTVAVHPSAHQLLVCAGDKGGVIGFWNLGSTDALFGKDTNDELSSESESKVIRQSSPDSRDQDEGVQVYTFQPYKNTVTQLMYARTDATKLYSSSYSGSIRCLDLENQKFTETCISGKGDPFITSFDTDSATGQCMYYSTSSGTLGFHDLRTKATDLYTWDLLERKIGCLHLNPRHSNYLVTASLDRTMRIWDLRWMKDMTTDAPPTLERETSPVDSTEVAAFEYSKSVTAAYWDPSGRQIVSTNFDDTIRVSRLGGTTATLEEQSIIGHNNQTGRWLTMFRATWHPSPDVPPCFVVGNMKRYVDIYCGTTGKLVTQLYDPERITAVPAVNAFHPSLPVIVSGNGSGRMVVWGS</sequence>
<comment type="similarity">
    <text evidence="1 8">Belongs to the WD repeat DDB2/WDR76 family.</text>
</comment>
<evidence type="ECO:0000256" key="1">
    <source>
        <dbReference type="ARBA" id="ARBA00005434"/>
    </source>
</evidence>